<dbReference type="eggNOG" id="KOG0273">
    <property type="taxonomic scope" value="Eukaryota"/>
</dbReference>
<dbReference type="OrthoDB" id="1367865at2759"/>
<dbReference type="Gene3D" id="1.20.960.30">
    <property type="match status" value="1"/>
</dbReference>
<dbReference type="InterPro" id="IPR036322">
    <property type="entry name" value="WD40_repeat_dom_sf"/>
</dbReference>
<dbReference type="KEGG" id="ago:AGOS_ADL322C"/>
<feature type="repeat" description="WD" evidence="5">
    <location>
        <begin position="190"/>
        <end position="224"/>
    </location>
</feature>
<dbReference type="PROSITE" id="PS50896">
    <property type="entry name" value="LISH"/>
    <property type="match status" value="1"/>
</dbReference>
<dbReference type="GO" id="GO:0006357">
    <property type="term" value="P:regulation of transcription by RNA polymerase II"/>
    <property type="evidence" value="ECO:0000318"/>
    <property type="project" value="GO_Central"/>
</dbReference>
<dbReference type="InterPro" id="IPR045183">
    <property type="entry name" value="Ebi-like"/>
</dbReference>
<dbReference type="GO" id="GO:0034967">
    <property type="term" value="C:Set3 complex"/>
    <property type="evidence" value="ECO:0000318"/>
    <property type="project" value="GO_Central"/>
</dbReference>
<dbReference type="PANTHER" id="PTHR22846">
    <property type="entry name" value="WD40 REPEAT PROTEIN"/>
    <property type="match status" value="1"/>
</dbReference>
<dbReference type="GO" id="GO:0045835">
    <property type="term" value="P:negative regulation of meiotic nuclear division"/>
    <property type="evidence" value="ECO:0007669"/>
    <property type="project" value="EnsemblFungi"/>
</dbReference>
<name>Q75B92_EREGS</name>
<evidence type="ECO:0000256" key="2">
    <source>
        <dbReference type="ARBA" id="ARBA00022574"/>
    </source>
</evidence>
<dbReference type="PROSITE" id="PS50082">
    <property type="entry name" value="WD_REPEATS_2"/>
    <property type="match status" value="4"/>
</dbReference>
<dbReference type="InterPro" id="IPR001680">
    <property type="entry name" value="WD40_rpt"/>
</dbReference>
<proteinExistence type="predicted"/>
<accession>Q75B92</accession>
<sequence>MSITSEELNYLIWRYLQEAGHEVSALAMQEETRVLEFDEKYKEHIPLGTLVKLVQKGILYTESEFLVQYNAQSEGADAEHYGKDFNLVQALEVDKQRFPELVAQGRFALAHEREEPEAEPEVTRLESDDSFIKTLQCVQTFPPGYVSQWNPKHEGVFAYGERDSRAAVVTYSVADGLWNISETVVLPHANTGQQNEVTCLEWAPGGQSLLTGVESGELRLWSVEGKLQNILSYHRAPIVCIKWNSDETHVLTCDADNMTIVWNVLSGTAVQHFSFKEAGTEESLGVDATWIDQDKFAIPGIQGSILVFNIGISKPIGKLRGHSKTLTTIAYNEHNKLLLSASDDNTLRVWRGGNLNPSHVFYGHSQSITSAHWVDDDTIISTSMDGSIRVWSLASNSTVASATVDGVPNFTGALSPDQGKFATGTLDGEVMVYDIQKLLQQLNHNGYHGTARSAEVARIPVVGDHRSAREGNYVTQISWSQESTQLSVSYSLGDINILSVD</sequence>
<gene>
    <name evidence="7" type="ORF">AGOS_ADL322C</name>
</gene>
<reference evidence="8" key="2">
    <citation type="journal article" date="2013" name="G3 (Bethesda)">
        <title>Genomes of Ashbya fungi isolated from insects reveal four mating-type loci, numerous translocations, lack of transposons, and distinct gene duplications.</title>
        <authorList>
            <person name="Dietrich F.S."/>
            <person name="Voegeli S."/>
            <person name="Kuo S."/>
            <person name="Philippsen P."/>
        </authorList>
    </citation>
    <scope>GENOME REANNOTATION</scope>
    <source>
        <strain evidence="8">ATCC 10895 / CBS 109.51 / FGSC 9923 / NRRL Y-1056</strain>
    </source>
</reference>
<keyword evidence="4" id="KW-0539">Nucleus</keyword>
<evidence type="ECO:0000313" key="7">
    <source>
        <dbReference type="EMBL" id="AAS51598.2"/>
    </source>
</evidence>
<dbReference type="InterPro" id="IPR019775">
    <property type="entry name" value="WD40_repeat_CS"/>
</dbReference>
<dbReference type="InterPro" id="IPR024977">
    <property type="entry name" value="Apc4-like_WD40_dom"/>
</dbReference>
<keyword evidence="2 5" id="KW-0853">WD repeat</keyword>
<evidence type="ECO:0000256" key="3">
    <source>
        <dbReference type="ARBA" id="ARBA00022737"/>
    </source>
</evidence>
<evidence type="ECO:0000313" key="8">
    <source>
        <dbReference type="Proteomes" id="UP000000591"/>
    </source>
</evidence>
<dbReference type="GO" id="GO:0003714">
    <property type="term" value="F:transcription corepressor activity"/>
    <property type="evidence" value="ECO:0000318"/>
    <property type="project" value="GO_Central"/>
</dbReference>
<feature type="repeat" description="WD" evidence="5">
    <location>
        <begin position="361"/>
        <end position="401"/>
    </location>
</feature>
<reference evidence="7 8" key="1">
    <citation type="journal article" date="2004" name="Science">
        <title>The Ashbya gossypii genome as a tool for mapping the ancient Saccharomyces cerevisiae genome.</title>
        <authorList>
            <person name="Dietrich F.S."/>
            <person name="Voegeli S."/>
            <person name="Brachat S."/>
            <person name="Lerch A."/>
            <person name="Gates K."/>
            <person name="Steiner S."/>
            <person name="Mohr C."/>
            <person name="Pohlmann R."/>
            <person name="Luedi P."/>
            <person name="Choi S."/>
            <person name="Wing R.A."/>
            <person name="Flavier A."/>
            <person name="Gaffney T.D."/>
            <person name="Philippsen P."/>
        </authorList>
    </citation>
    <scope>NUCLEOTIDE SEQUENCE [LARGE SCALE GENOMIC DNA]</scope>
    <source>
        <strain evidence="8">ATCC 10895 / CBS 109.51 / FGSC 9923 / NRRL Y-1056</strain>
    </source>
</reference>
<feature type="repeat" description="WD" evidence="5">
    <location>
        <begin position="319"/>
        <end position="350"/>
    </location>
</feature>
<dbReference type="PROSITE" id="PS50294">
    <property type="entry name" value="WD_REPEATS_REGION"/>
    <property type="match status" value="3"/>
</dbReference>
<dbReference type="STRING" id="284811.Q75B92"/>
<dbReference type="InterPro" id="IPR015943">
    <property type="entry name" value="WD40/YVTN_repeat-like_dom_sf"/>
</dbReference>
<keyword evidence="3" id="KW-0677">Repeat</keyword>
<dbReference type="GO" id="GO:0032874">
    <property type="term" value="P:positive regulation of stress-activated MAPK cascade"/>
    <property type="evidence" value="ECO:0007669"/>
    <property type="project" value="EnsemblFungi"/>
</dbReference>
<evidence type="ECO:0000259" key="6">
    <source>
        <dbReference type="Pfam" id="PF12894"/>
    </source>
</evidence>
<dbReference type="Gene3D" id="2.130.10.10">
    <property type="entry name" value="YVTN repeat-like/Quinoprotein amine dehydrogenase"/>
    <property type="match status" value="1"/>
</dbReference>
<dbReference type="PROSITE" id="PS00678">
    <property type="entry name" value="WD_REPEATS_1"/>
    <property type="match status" value="1"/>
</dbReference>
<dbReference type="OMA" id="KWNKCGN"/>
<dbReference type="HOGENOM" id="CLU_007609_1_1_1"/>
<dbReference type="Pfam" id="PF08513">
    <property type="entry name" value="LisH"/>
    <property type="match status" value="1"/>
</dbReference>
<dbReference type="FunCoup" id="Q75B92">
    <property type="interactions" value="653"/>
</dbReference>
<comment type="subcellular location">
    <subcellularLocation>
        <location evidence="1">Nucleus</location>
    </subcellularLocation>
</comment>
<dbReference type="SMART" id="SM00667">
    <property type="entry name" value="LisH"/>
    <property type="match status" value="1"/>
</dbReference>
<feature type="domain" description="Anaphase-promoting complex subunit 4-like WD40" evidence="6">
    <location>
        <begin position="179"/>
        <end position="245"/>
    </location>
</feature>
<dbReference type="AlphaFoldDB" id="Q75B92"/>
<evidence type="ECO:0000256" key="1">
    <source>
        <dbReference type="ARBA" id="ARBA00004123"/>
    </source>
</evidence>
<protein>
    <submittedName>
        <fullName evidence="7">ADL322Cp</fullName>
    </submittedName>
</protein>
<dbReference type="Pfam" id="PF12894">
    <property type="entry name" value="ANAPC4_WD40"/>
    <property type="match status" value="1"/>
</dbReference>
<dbReference type="PANTHER" id="PTHR22846:SF2">
    <property type="entry name" value="F-BOX-LIKE_WD REPEAT-CONTAINING PROTEIN EBI"/>
    <property type="match status" value="1"/>
</dbReference>
<dbReference type="InterPro" id="IPR006594">
    <property type="entry name" value="LisH"/>
</dbReference>
<feature type="repeat" description="WD" evidence="5">
    <location>
        <begin position="231"/>
        <end position="272"/>
    </location>
</feature>
<dbReference type="RefSeq" id="NP_983774.2">
    <property type="nucleotide sequence ID" value="NM_209127.2"/>
</dbReference>
<dbReference type="FunFam" id="1.20.960.30:FF:000001">
    <property type="entry name" value="F-box-like/WD repeat-containing protein TBL1XR1"/>
    <property type="match status" value="1"/>
</dbReference>
<evidence type="ECO:0000256" key="5">
    <source>
        <dbReference type="PROSITE-ProRule" id="PRU00221"/>
    </source>
</evidence>
<dbReference type="Proteomes" id="UP000000591">
    <property type="component" value="Chromosome IV"/>
</dbReference>
<organism evidence="7 8">
    <name type="scientific">Eremothecium gossypii (strain ATCC 10895 / CBS 109.51 / FGSC 9923 / NRRL Y-1056)</name>
    <name type="common">Yeast</name>
    <name type="synonym">Ashbya gossypii</name>
    <dbReference type="NCBI Taxonomy" id="284811"/>
    <lineage>
        <taxon>Eukaryota</taxon>
        <taxon>Fungi</taxon>
        <taxon>Dikarya</taxon>
        <taxon>Ascomycota</taxon>
        <taxon>Saccharomycotina</taxon>
        <taxon>Saccharomycetes</taxon>
        <taxon>Saccharomycetales</taxon>
        <taxon>Saccharomycetaceae</taxon>
        <taxon>Eremothecium</taxon>
    </lineage>
</organism>
<dbReference type="InParanoid" id="Q75B92"/>
<dbReference type="SMART" id="SM00320">
    <property type="entry name" value="WD40"/>
    <property type="match status" value="5"/>
</dbReference>
<dbReference type="Pfam" id="PF00400">
    <property type="entry name" value="WD40"/>
    <property type="match status" value="2"/>
</dbReference>
<keyword evidence="8" id="KW-1185">Reference proteome</keyword>
<dbReference type="GeneID" id="4619909"/>
<dbReference type="EMBL" id="AE016817">
    <property type="protein sequence ID" value="AAS51598.2"/>
    <property type="molecule type" value="Genomic_DNA"/>
</dbReference>
<evidence type="ECO:0000256" key="4">
    <source>
        <dbReference type="ARBA" id="ARBA00023242"/>
    </source>
</evidence>
<dbReference type="SUPFAM" id="SSF50978">
    <property type="entry name" value="WD40 repeat-like"/>
    <property type="match status" value="1"/>
</dbReference>